<sequence length="324" mass="36608">MAAQKEQSPYWIEGSWFFGPLKDSKLQIYLHTVYPFAMAGDTLGTVIQKNLIALLHTLLFYAHFFDLEDAYLSTAAEDLGWNVYCCEKIVRHFVGARAAFFARSKRAKGPASGITKILCDLIDRYKAVSTSVIKQRYSSNRMTYILLTRTTWRNMIAQDPAGLVAKSFTPPMQPPEKPDWLVKSEVQSTQHIHPAYSRNARSKSPDSSTTRHVRTRSPLSTRVTAKLPERLNPAVKEGPMAKNNTTNAHVNMRGTTFASPATDFMVNKRQLANEVTSLMAETNTKMEQFLNLSDVACSTKKKFHFAMINHRVAMEHVLEAEDEL</sequence>
<protein>
    <submittedName>
        <fullName evidence="2">Uncharacterized protein</fullName>
    </submittedName>
</protein>
<feature type="region of interest" description="Disordered" evidence="1">
    <location>
        <begin position="192"/>
        <end position="229"/>
    </location>
</feature>
<comment type="caution">
    <text evidence="2">The sequence shown here is derived from an EMBL/GenBank/DDBJ whole genome shotgun (WGS) entry which is preliminary data.</text>
</comment>
<evidence type="ECO:0000256" key="1">
    <source>
        <dbReference type="SAM" id="MobiDB-lite"/>
    </source>
</evidence>
<proteinExistence type="predicted"/>
<name>A0AA38VUH8_9PEZI</name>
<evidence type="ECO:0000313" key="3">
    <source>
        <dbReference type="Proteomes" id="UP001174691"/>
    </source>
</evidence>
<gene>
    <name evidence="2" type="ORF">NKR19_g4928</name>
</gene>
<reference evidence="2" key="1">
    <citation type="submission" date="2022-07" db="EMBL/GenBank/DDBJ databases">
        <title>Fungi with potential for degradation of polypropylene.</title>
        <authorList>
            <person name="Gostincar C."/>
        </authorList>
    </citation>
    <scope>NUCLEOTIDE SEQUENCE</scope>
    <source>
        <strain evidence="2">EXF-13287</strain>
    </source>
</reference>
<dbReference type="Proteomes" id="UP001174691">
    <property type="component" value="Unassembled WGS sequence"/>
</dbReference>
<dbReference type="AlphaFoldDB" id="A0AA38VUH8"/>
<keyword evidence="3" id="KW-1185">Reference proteome</keyword>
<evidence type="ECO:0000313" key="2">
    <source>
        <dbReference type="EMBL" id="KAJ9151486.1"/>
    </source>
</evidence>
<accession>A0AA38VUH8</accession>
<organism evidence="2 3">
    <name type="scientific">Coniochaeta hoffmannii</name>
    <dbReference type="NCBI Taxonomy" id="91930"/>
    <lineage>
        <taxon>Eukaryota</taxon>
        <taxon>Fungi</taxon>
        <taxon>Dikarya</taxon>
        <taxon>Ascomycota</taxon>
        <taxon>Pezizomycotina</taxon>
        <taxon>Sordariomycetes</taxon>
        <taxon>Sordariomycetidae</taxon>
        <taxon>Coniochaetales</taxon>
        <taxon>Coniochaetaceae</taxon>
        <taxon>Coniochaeta</taxon>
    </lineage>
</organism>
<dbReference type="EMBL" id="JANBVN010000064">
    <property type="protein sequence ID" value="KAJ9151486.1"/>
    <property type="molecule type" value="Genomic_DNA"/>
</dbReference>